<evidence type="ECO:0000256" key="4">
    <source>
        <dbReference type="SAM" id="Phobius"/>
    </source>
</evidence>
<feature type="region of interest" description="Disordered" evidence="3">
    <location>
        <begin position="41"/>
        <end position="123"/>
    </location>
</feature>
<keyword evidence="2" id="KW-0802">TPR repeat</keyword>
<evidence type="ECO:0000313" key="6">
    <source>
        <dbReference type="EMBL" id="GAN59771.1"/>
    </source>
</evidence>
<dbReference type="Pfam" id="PF00226">
    <property type="entry name" value="DnaJ"/>
    <property type="match status" value="1"/>
</dbReference>
<feature type="transmembrane region" description="Helical" evidence="4">
    <location>
        <begin position="6"/>
        <end position="27"/>
    </location>
</feature>
<dbReference type="CDD" id="cd06257">
    <property type="entry name" value="DnaJ"/>
    <property type="match status" value="1"/>
</dbReference>
<dbReference type="EMBL" id="BJVU01000008">
    <property type="protein sequence ID" value="GEL59293.1"/>
    <property type="molecule type" value="Genomic_DNA"/>
</dbReference>
<feature type="domain" description="J" evidence="5">
    <location>
        <begin position="128"/>
        <end position="190"/>
    </location>
</feature>
<dbReference type="Gene3D" id="1.10.287.110">
    <property type="entry name" value="DnaJ domain"/>
    <property type="match status" value="1"/>
</dbReference>
<dbReference type="AlphaFoldDB" id="A0A0D6N2N4"/>
<evidence type="ECO:0000313" key="7">
    <source>
        <dbReference type="EMBL" id="GEL59293.1"/>
    </source>
</evidence>
<dbReference type="STRING" id="1231339.Abci_007_174"/>
<accession>A0A6N3SS48</accession>
<evidence type="ECO:0000256" key="3">
    <source>
        <dbReference type="SAM" id="MobiDB-lite"/>
    </source>
</evidence>
<dbReference type="PROSITE" id="PS50076">
    <property type="entry name" value="DNAJ_2"/>
    <property type="match status" value="1"/>
</dbReference>
<keyword evidence="6" id="KW-0346">Stress response</keyword>
<accession>A0A0D6N2N4</accession>
<keyword evidence="4" id="KW-0472">Membrane</keyword>
<proteinExistence type="predicted"/>
<dbReference type="SUPFAM" id="SSF46565">
    <property type="entry name" value="Chaperone J-domain"/>
    <property type="match status" value="1"/>
</dbReference>
<dbReference type="PANTHER" id="PTHR45188:SF2">
    <property type="entry name" value="DNAJ HOMOLOG SUBFAMILY C MEMBER 7"/>
    <property type="match status" value="1"/>
</dbReference>
<reference evidence="6 8" key="1">
    <citation type="submission" date="2012-11" db="EMBL/GenBank/DDBJ databases">
        <title>Whole genome sequence of Acetobacter cibinongensis 4H-1.</title>
        <authorList>
            <person name="Azuma Y."/>
            <person name="Higashiura N."/>
            <person name="Hirakawa H."/>
            <person name="Matsushita K."/>
        </authorList>
    </citation>
    <scope>NUCLEOTIDE SEQUENCE [LARGE SCALE GENOMIC DNA]</scope>
    <source>
        <strain evidence="6 8">4H-1</strain>
    </source>
</reference>
<sequence>MIGTAILSIAALAVCAVIGYVVVSRILGFVTRLLRPSVATQGKARTGQAGPNQQAHDEAARAENARRQEEARRHEWDAAEERRRQGKANADEAASKKRDEQARREQERRERQEREDAARNKTRRERRPWYVVLDVRENASAVDIKAAYRRKISDYHPDRMASLGDDFRALAEERSKEINEAYQFIRQSRDA</sequence>
<comment type="caution">
    <text evidence="6">The sequence shown here is derived from an EMBL/GenBank/DDBJ whole genome shotgun (WGS) entry which is preliminary data.</text>
</comment>
<dbReference type="PANTHER" id="PTHR45188">
    <property type="entry name" value="DNAJ PROTEIN P58IPK HOMOLOG"/>
    <property type="match status" value="1"/>
</dbReference>
<dbReference type="RefSeq" id="WP_146806902.1">
    <property type="nucleotide sequence ID" value="NZ_BAMV01000007.1"/>
</dbReference>
<protein>
    <submittedName>
        <fullName evidence="6">Heat shock protein DnaJ</fullName>
    </submittedName>
</protein>
<evidence type="ECO:0000313" key="9">
    <source>
        <dbReference type="Proteomes" id="UP000321891"/>
    </source>
</evidence>
<evidence type="ECO:0000256" key="1">
    <source>
        <dbReference type="ARBA" id="ARBA00022737"/>
    </source>
</evidence>
<keyword evidence="9" id="KW-1185">Reference proteome</keyword>
<evidence type="ECO:0000259" key="5">
    <source>
        <dbReference type="PROSITE" id="PS50076"/>
    </source>
</evidence>
<dbReference type="Proteomes" id="UP000321891">
    <property type="component" value="Unassembled WGS sequence"/>
</dbReference>
<dbReference type="EMBL" id="BAMV01000007">
    <property type="protein sequence ID" value="GAN59771.1"/>
    <property type="molecule type" value="Genomic_DNA"/>
</dbReference>
<keyword evidence="4" id="KW-0812">Transmembrane</keyword>
<organism evidence="6 8">
    <name type="scientific">Acetobacter cibinongensis</name>
    <dbReference type="NCBI Taxonomy" id="146475"/>
    <lineage>
        <taxon>Bacteria</taxon>
        <taxon>Pseudomonadati</taxon>
        <taxon>Pseudomonadota</taxon>
        <taxon>Alphaproteobacteria</taxon>
        <taxon>Acetobacterales</taxon>
        <taxon>Acetobacteraceae</taxon>
        <taxon>Acetobacter</taxon>
    </lineage>
</organism>
<dbReference type="SMART" id="SM00271">
    <property type="entry name" value="DnaJ"/>
    <property type="match status" value="1"/>
</dbReference>
<dbReference type="Proteomes" id="UP000032671">
    <property type="component" value="Unassembled WGS sequence"/>
</dbReference>
<feature type="compositionally biased region" description="Basic and acidic residues" evidence="3">
    <location>
        <begin position="55"/>
        <end position="119"/>
    </location>
</feature>
<reference evidence="7 9" key="2">
    <citation type="submission" date="2019-07" db="EMBL/GenBank/DDBJ databases">
        <title>Whole genome shotgun sequence of Acetobacter cibinongensis NBRC 16605.</title>
        <authorList>
            <person name="Hosoyama A."/>
            <person name="Uohara A."/>
            <person name="Ohji S."/>
            <person name="Ichikawa N."/>
        </authorList>
    </citation>
    <scope>NUCLEOTIDE SEQUENCE [LARGE SCALE GENOMIC DNA]</scope>
    <source>
        <strain evidence="7 9">NBRC 16605</strain>
    </source>
</reference>
<dbReference type="PRINTS" id="PR00625">
    <property type="entry name" value="JDOMAIN"/>
</dbReference>
<name>A0A0D6N2N4_9PROT</name>
<dbReference type="InterPro" id="IPR036869">
    <property type="entry name" value="J_dom_sf"/>
</dbReference>
<keyword evidence="4" id="KW-1133">Transmembrane helix</keyword>
<evidence type="ECO:0000313" key="8">
    <source>
        <dbReference type="Proteomes" id="UP000032671"/>
    </source>
</evidence>
<keyword evidence="1" id="KW-0677">Repeat</keyword>
<evidence type="ECO:0000256" key="2">
    <source>
        <dbReference type="ARBA" id="ARBA00022803"/>
    </source>
</evidence>
<dbReference type="InterPro" id="IPR001623">
    <property type="entry name" value="DnaJ_domain"/>
</dbReference>
<gene>
    <name evidence="6" type="ORF">Abci_007_174</name>
    <name evidence="7" type="ORF">ACI01nite_18950</name>
</gene>